<evidence type="ECO:0000313" key="3">
    <source>
        <dbReference type="Proteomes" id="UP001644719"/>
    </source>
</evidence>
<comment type="caution">
    <text evidence="2">The sequence shown here is derived from an EMBL/GenBank/DDBJ whole genome shotgun (WGS) entry which is preliminary data.</text>
</comment>
<evidence type="ECO:0000313" key="2">
    <source>
        <dbReference type="EMBL" id="NSG86638.1"/>
    </source>
</evidence>
<dbReference type="Gene3D" id="2.60.120.260">
    <property type="entry name" value="Galactose-binding domain-like"/>
    <property type="match status" value="1"/>
</dbReference>
<dbReference type="SUPFAM" id="SSF52266">
    <property type="entry name" value="SGNH hydrolase"/>
    <property type="match status" value="1"/>
</dbReference>
<proteinExistence type="predicted"/>
<dbReference type="PANTHER" id="PTHR37834:SF2">
    <property type="entry name" value="ESTERASE, SGNH HYDROLASE-TYPE"/>
    <property type="match status" value="1"/>
</dbReference>
<protein>
    <submittedName>
        <fullName evidence="2">GDSL family lipase</fullName>
    </submittedName>
</protein>
<dbReference type="InterPro" id="IPR052762">
    <property type="entry name" value="PCW_deacetylase/CE"/>
</dbReference>
<dbReference type="Pfam" id="PF13472">
    <property type="entry name" value="Lipase_GDSL_2"/>
    <property type="match status" value="1"/>
</dbReference>
<sequence>MLSHYQMKEIPYLRILGRTNGSLEPVTLFWTASGIELNVKATEIWVKIRSDYDVFEPWVDVIVDGVLSQRLMVNKGEQEICLFRNMERDKVRNVKLLRDTPAFPTDEKTLLQLLEVETDGEFLPLETPKLRLEVIGDSITSGEGGSGAGEEMTWNSFCFNAVDNYAYMAAKELGAVYNCISQSGWGVFCSWEGNEQQAIPLYYEQVCGLLNGERNKQLGAMEKWDFQKFQPDVIVVNLGTNDSSGTKNMDRVGKAVEDFLRKLRVCNPESYILWCYGMLGAEILPTLEKAVGNYKRKTGDERVEFVKLPDTQEGEFGSRQHPGHRSHEKTAKILVEKIQEKMTLLVTP</sequence>
<dbReference type="Proteomes" id="UP001644719">
    <property type="component" value="Unassembled WGS sequence"/>
</dbReference>
<reference evidence="2 3" key="1">
    <citation type="journal article" date="2020" name="Cell Host Microbe">
        <title>Functional and Genomic Variation between Human-Derived Isolates of Lachnospiraceae Reveals Inter- and Intra-Species Diversity.</title>
        <authorList>
            <person name="Sorbara M.T."/>
            <person name="Littmann E.R."/>
            <person name="Fontana E."/>
            <person name="Moody T.U."/>
            <person name="Kohout C.E."/>
            <person name="Gjonbalaj M."/>
            <person name="Eaton V."/>
            <person name="Seok R."/>
            <person name="Leiner I.M."/>
            <person name="Pamer E.G."/>
        </authorList>
    </citation>
    <scope>NUCLEOTIDE SEQUENCE [LARGE SCALE GENOMIC DNA]</scope>
    <source>
        <strain evidence="2 3">MSK.17.74</strain>
    </source>
</reference>
<evidence type="ECO:0000259" key="1">
    <source>
        <dbReference type="Pfam" id="PF13472"/>
    </source>
</evidence>
<dbReference type="Gene3D" id="3.40.50.1110">
    <property type="entry name" value="SGNH hydrolase"/>
    <property type="match status" value="1"/>
</dbReference>
<dbReference type="EMBL" id="JAAITS010000046">
    <property type="protein sequence ID" value="NSG86638.1"/>
    <property type="molecule type" value="Genomic_DNA"/>
</dbReference>
<dbReference type="RefSeq" id="WP_173770124.1">
    <property type="nucleotide sequence ID" value="NZ_JAAITS010000046.1"/>
</dbReference>
<name>A0ABX2HAK0_9FIRM</name>
<organism evidence="2 3">
    <name type="scientific">Blautia faecis</name>
    <dbReference type="NCBI Taxonomy" id="871665"/>
    <lineage>
        <taxon>Bacteria</taxon>
        <taxon>Bacillati</taxon>
        <taxon>Bacillota</taxon>
        <taxon>Clostridia</taxon>
        <taxon>Lachnospirales</taxon>
        <taxon>Lachnospiraceae</taxon>
        <taxon>Blautia</taxon>
    </lineage>
</organism>
<dbReference type="InterPro" id="IPR036514">
    <property type="entry name" value="SGNH_hydro_sf"/>
</dbReference>
<gene>
    <name evidence="2" type="ORF">G5B17_14755</name>
</gene>
<accession>A0ABX2HAK0</accession>
<dbReference type="InterPro" id="IPR013830">
    <property type="entry name" value="SGNH_hydro"/>
</dbReference>
<keyword evidence="3" id="KW-1185">Reference proteome</keyword>
<feature type="domain" description="SGNH hydrolase-type esterase" evidence="1">
    <location>
        <begin position="134"/>
        <end position="286"/>
    </location>
</feature>
<dbReference type="PANTHER" id="PTHR37834">
    <property type="entry name" value="GDSL-LIKE LIPASE/ACYLHYDROLASE DOMAIN PROTEIN (AFU_ORTHOLOGUE AFUA_2G00620)"/>
    <property type="match status" value="1"/>
</dbReference>